<dbReference type="InterPro" id="IPR050904">
    <property type="entry name" value="Adhesion/Biosynth-related"/>
</dbReference>
<dbReference type="PANTHER" id="PTHR10900:SF77">
    <property type="entry name" value="FI19380P1"/>
    <property type="match status" value="1"/>
</dbReference>
<name>A0A346NQJ2_9ALTE</name>
<dbReference type="SUPFAM" id="SSF82153">
    <property type="entry name" value="FAS1 domain"/>
    <property type="match status" value="1"/>
</dbReference>
<dbReference type="InterPro" id="IPR036378">
    <property type="entry name" value="FAS1_dom_sf"/>
</dbReference>
<dbReference type="PANTHER" id="PTHR10900">
    <property type="entry name" value="PERIOSTIN-RELATED"/>
    <property type="match status" value="1"/>
</dbReference>
<evidence type="ECO:0000313" key="4">
    <source>
        <dbReference type="Proteomes" id="UP000262073"/>
    </source>
</evidence>
<dbReference type="PROSITE" id="PS50213">
    <property type="entry name" value="FAS1"/>
    <property type="match status" value="1"/>
</dbReference>
<dbReference type="InterPro" id="IPR000782">
    <property type="entry name" value="FAS1_domain"/>
</dbReference>
<dbReference type="Pfam" id="PF02469">
    <property type="entry name" value="Fasciclin"/>
    <property type="match status" value="1"/>
</dbReference>
<feature type="signal peptide" evidence="1">
    <location>
        <begin position="1"/>
        <end position="32"/>
    </location>
</feature>
<protein>
    <submittedName>
        <fullName evidence="3">Fasciclin domain-containing protein</fullName>
    </submittedName>
</protein>
<organism evidence="3 4">
    <name type="scientific">Salinimonas sediminis</name>
    <dbReference type="NCBI Taxonomy" id="2303538"/>
    <lineage>
        <taxon>Bacteria</taxon>
        <taxon>Pseudomonadati</taxon>
        <taxon>Pseudomonadota</taxon>
        <taxon>Gammaproteobacteria</taxon>
        <taxon>Alteromonadales</taxon>
        <taxon>Alteromonadaceae</taxon>
        <taxon>Alteromonas/Salinimonas group</taxon>
        <taxon>Salinimonas</taxon>
    </lineage>
</organism>
<dbReference type="EMBL" id="CP031769">
    <property type="protein sequence ID" value="AXR07799.1"/>
    <property type="molecule type" value="Genomic_DNA"/>
</dbReference>
<evidence type="ECO:0000256" key="1">
    <source>
        <dbReference type="SAM" id="SignalP"/>
    </source>
</evidence>
<accession>A0A346NQJ2</accession>
<evidence type="ECO:0000259" key="2">
    <source>
        <dbReference type="PROSITE" id="PS50213"/>
    </source>
</evidence>
<dbReference type="Gene3D" id="2.30.180.10">
    <property type="entry name" value="FAS1 domain"/>
    <property type="match status" value="1"/>
</dbReference>
<keyword evidence="4" id="KW-1185">Reference proteome</keyword>
<gene>
    <name evidence="3" type="ORF">D0Y50_16380</name>
</gene>
<feature type="domain" description="FAS1" evidence="2">
    <location>
        <begin position="44"/>
        <end position="176"/>
    </location>
</feature>
<dbReference type="FunFam" id="2.30.180.10:FF:000014">
    <property type="entry name" value="Stabilin 1"/>
    <property type="match status" value="1"/>
</dbReference>
<feature type="chain" id="PRO_5017046363" evidence="1">
    <location>
        <begin position="33"/>
        <end position="178"/>
    </location>
</feature>
<proteinExistence type="predicted"/>
<dbReference type="SMART" id="SM00554">
    <property type="entry name" value="FAS1"/>
    <property type="match status" value="1"/>
</dbReference>
<dbReference type="RefSeq" id="WP_108568370.1">
    <property type="nucleotide sequence ID" value="NZ_CP031769.1"/>
</dbReference>
<dbReference type="OrthoDB" id="9800666at2"/>
<dbReference type="KEGG" id="salm:D0Y50_16380"/>
<sequence length="178" mass="19629">MHRNNPAKRQVSAPLAFFFMLGTLLFSVSAFATHHADDEKDPSEEDIMTTLQHDKRFSTLVSAIEAAGISDILRATGEITVFAPTNEAFEQIPADKLESLLKPENKEKLVRILSFHVVEGIVNAEQAASMRQAESIEGTDLDLRTKGGKLLVQDAMVDEENIMTNNGIIHAIDKVLMP</sequence>
<evidence type="ECO:0000313" key="3">
    <source>
        <dbReference type="EMBL" id="AXR07799.1"/>
    </source>
</evidence>
<dbReference type="AlphaFoldDB" id="A0A346NQJ2"/>
<reference evidence="3 4" key="1">
    <citation type="submission" date="2018-08" db="EMBL/GenBank/DDBJ databases">
        <title>Salinimonas sediminis sp. nov., a piezophilic bacterium isolated from a deep-sea sediment sample from the New Britain Trench.</title>
        <authorList>
            <person name="Cao J."/>
        </authorList>
    </citation>
    <scope>NUCLEOTIDE SEQUENCE [LARGE SCALE GENOMIC DNA]</scope>
    <source>
        <strain evidence="3 4">N102</strain>
    </source>
</reference>
<keyword evidence="1" id="KW-0732">Signal</keyword>
<dbReference type="Proteomes" id="UP000262073">
    <property type="component" value="Chromosome"/>
</dbReference>